<dbReference type="InterPro" id="IPR005471">
    <property type="entry name" value="Tscrpt_reg_IclR_N"/>
</dbReference>
<sequence>MNLRSDSAAARRQPRARKNHKAEPASPGGNKRPAGLNRSVSRALDLLLDIAHNPYPQSFVDLQHQHRVPKATLHKLLFTLEALHFIRRDQETGKYSVGLAALEVAAAGAASPADLPFLLKPILEKLVEENNETCHLGILQGGEEIILKRLDPLEQVVRLALTVGRRHPAYASSGGLASMALSMTDADLEAFPEALPQLTENTIKSREELRERLAEVRAKGYSLDMEEAYIGVRCVGVAVAVPNWPVVHISFSLPLQRAPVERLRALAKPLLAAAKEIEKILSVTPRA</sequence>
<geneLocation type="plasmid" evidence="8">
    <name>sym pNGR234b</name>
</geneLocation>
<protein>
    <submittedName>
        <fullName evidence="7">Transcriptional regulator</fullName>
    </submittedName>
</protein>
<evidence type="ECO:0000313" key="8">
    <source>
        <dbReference type="Proteomes" id="UP000001054"/>
    </source>
</evidence>
<dbReference type="SMART" id="SM00346">
    <property type="entry name" value="HTH_ICLR"/>
    <property type="match status" value="1"/>
</dbReference>
<evidence type="ECO:0000259" key="5">
    <source>
        <dbReference type="PROSITE" id="PS51077"/>
    </source>
</evidence>
<name>C3KN13_SINFN</name>
<dbReference type="HOGENOM" id="CLU_062618_6_3_5"/>
<dbReference type="InterPro" id="IPR029016">
    <property type="entry name" value="GAF-like_dom_sf"/>
</dbReference>
<keyword evidence="1" id="KW-0805">Transcription regulation</keyword>
<evidence type="ECO:0000256" key="2">
    <source>
        <dbReference type="ARBA" id="ARBA00023125"/>
    </source>
</evidence>
<evidence type="ECO:0000259" key="6">
    <source>
        <dbReference type="PROSITE" id="PS51078"/>
    </source>
</evidence>
<dbReference type="InterPro" id="IPR014757">
    <property type="entry name" value="Tscrpt_reg_IclR_C"/>
</dbReference>
<feature type="domain" description="IclR-ED" evidence="6">
    <location>
        <begin position="100"/>
        <end position="283"/>
    </location>
</feature>
<dbReference type="SUPFAM" id="SSF46785">
    <property type="entry name" value="Winged helix' DNA-binding domain"/>
    <property type="match status" value="1"/>
</dbReference>
<dbReference type="InterPro" id="IPR036388">
    <property type="entry name" value="WH-like_DNA-bd_sf"/>
</dbReference>
<dbReference type="KEGG" id="rhi:NGR_b01190"/>
<gene>
    <name evidence="7" type="ordered locus">NGR_b01190</name>
</gene>
<dbReference type="SUPFAM" id="SSF55781">
    <property type="entry name" value="GAF domain-like"/>
    <property type="match status" value="1"/>
</dbReference>
<keyword evidence="8" id="KW-1185">Reference proteome</keyword>
<dbReference type="PATRIC" id="fig|394.7.peg.567"/>
<dbReference type="GO" id="GO:0003677">
    <property type="term" value="F:DNA binding"/>
    <property type="evidence" value="ECO:0007669"/>
    <property type="project" value="UniProtKB-KW"/>
</dbReference>
<dbReference type="InterPro" id="IPR050707">
    <property type="entry name" value="HTH_MetabolicPath_Reg"/>
</dbReference>
<dbReference type="PROSITE" id="PS51078">
    <property type="entry name" value="ICLR_ED"/>
    <property type="match status" value="1"/>
</dbReference>
<keyword evidence="7" id="KW-0614">Plasmid</keyword>
<evidence type="ECO:0000256" key="4">
    <source>
        <dbReference type="SAM" id="MobiDB-lite"/>
    </source>
</evidence>
<evidence type="ECO:0000256" key="1">
    <source>
        <dbReference type="ARBA" id="ARBA00023015"/>
    </source>
</evidence>
<dbReference type="AlphaFoldDB" id="C3KN13"/>
<reference evidence="7 8" key="2">
    <citation type="journal article" date="2009" name="Appl. Environ. Microbiol.">
        <title>Rhizobium sp. strain NGR234 possesses a remarkable number of secretion systems.</title>
        <authorList>
            <person name="Schmeisser C."/>
            <person name="Liesegang H."/>
            <person name="Krysciak D."/>
            <person name="Bakkou N."/>
            <person name="Le Quere A."/>
            <person name="Wollherr A."/>
            <person name="Heinemeyer I."/>
            <person name="Morgenstern B."/>
            <person name="Pommerening-Roeser A."/>
            <person name="Flores M."/>
            <person name="Palacios R."/>
            <person name="Brenner S."/>
            <person name="Gottschalk G."/>
            <person name="Schmitz R.A."/>
            <person name="Broughton W.J."/>
            <person name="Perret X."/>
            <person name="Strittmatter A.W."/>
            <person name="Streit W.R."/>
        </authorList>
    </citation>
    <scope>NUCLEOTIDE SEQUENCE [LARGE SCALE GENOMIC DNA]</scope>
    <source>
        <strain evidence="8">NBRC 101917 / NGR234</strain>
    </source>
</reference>
<dbReference type="Pfam" id="PF01614">
    <property type="entry name" value="IclR_C"/>
    <property type="match status" value="1"/>
</dbReference>
<dbReference type="Proteomes" id="UP000001054">
    <property type="component" value="Plasmid pNGR234b"/>
</dbReference>
<accession>C3KN13</accession>
<dbReference type="GO" id="GO:0045892">
    <property type="term" value="P:negative regulation of DNA-templated transcription"/>
    <property type="evidence" value="ECO:0007669"/>
    <property type="project" value="TreeGrafter"/>
</dbReference>
<organism evidence="7 8">
    <name type="scientific">Sinorhizobium fredii (strain NBRC 101917 / NGR234)</name>
    <dbReference type="NCBI Taxonomy" id="394"/>
    <lineage>
        <taxon>Bacteria</taxon>
        <taxon>Pseudomonadati</taxon>
        <taxon>Pseudomonadota</taxon>
        <taxon>Alphaproteobacteria</taxon>
        <taxon>Hyphomicrobiales</taxon>
        <taxon>Rhizobiaceae</taxon>
        <taxon>Sinorhizobium/Ensifer group</taxon>
        <taxon>Sinorhizobium</taxon>
    </lineage>
</organism>
<evidence type="ECO:0000256" key="3">
    <source>
        <dbReference type="ARBA" id="ARBA00023163"/>
    </source>
</evidence>
<proteinExistence type="predicted"/>
<dbReference type="Gene3D" id="1.10.10.10">
    <property type="entry name" value="Winged helix-like DNA-binding domain superfamily/Winged helix DNA-binding domain"/>
    <property type="match status" value="1"/>
</dbReference>
<dbReference type="EMBL" id="CP000874">
    <property type="protein sequence ID" value="ACP21586.1"/>
    <property type="molecule type" value="Genomic_DNA"/>
</dbReference>
<dbReference type="PANTHER" id="PTHR30136:SF24">
    <property type="entry name" value="HTH-TYPE TRANSCRIPTIONAL REPRESSOR ALLR"/>
    <property type="match status" value="1"/>
</dbReference>
<dbReference type="Gene3D" id="3.30.450.40">
    <property type="match status" value="1"/>
</dbReference>
<evidence type="ECO:0000313" key="7">
    <source>
        <dbReference type="EMBL" id="ACP21586.1"/>
    </source>
</evidence>
<dbReference type="InterPro" id="IPR036390">
    <property type="entry name" value="WH_DNA-bd_sf"/>
</dbReference>
<dbReference type="PANTHER" id="PTHR30136">
    <property type="entry name" value="HELIX-TURN-HELIX TRANSCRIPTIONAL REGULATOR, ICLR FAMILY"/>
    <property type="match status" value="1"/>
</dbReference>
<feature type="domain" description="HTH iclR-type" evidence="5">
    <location>
        <begin position="37"/>
        <end position="99"/>
    </location>
</feature>
<dbReference type="OrthoDB" id="8438735at2"/>
<dbReference type="Pfam" id="PF09339">
    <property type="entry name" value="HTH_IclR"/>
    <property type="match status" value="1"/>
</dbReference>
<dbReference type="GO" id="GO:0003700">
    <property type="term" value="F:DNA-binding transcription factor activity"/>
    <property type="evidence" value="ECO:0007669"/>
    <property type="project" value="TreeGrafter"/>
</dbReference>
<keyword evidence="2" id="KW-0238">DNA-binding</keyword>
<reference evidence="8" key="1">
    <citation type="journal article" date="2004" name="J. Bacteriol.">
        <title>An evolutionary hot spot: the pNGR234b replicon of Rhizobium sp. strain NGR234.</title>
        <authorList>
            <person name="Streit W.R."/>
            <person name="Schmitz R.A."/>
            <person name="Perret X."/>
            <person name="Staehelin C."/>
            <person name="Deakin W.J."/>
            <person name="Raasch C."/>
            <person name="Liesegang H."/>
            <person name="Broughton W.J."/>
        </authorList>
    </citation>
    <scope>NUCLEOTIDE SEQUENCE [LARGE SCALE GENOMIC DNA]</scope>
    <source>
        <strain evidence="8">NBRC 101917 / NGR234</strain>
    </source>
</reference>
<keyword evidence="3" id="KW-0804">Transcription</keyword>
<dbReference type="PROSITE" id="PS51077">
    <property type="entry name" value="HTH_ICLR"/>
    <property type="match status" value="1"/>
</dbReference>
<feature type="region of interest" description="Disordered" evidence="4">
    <location>
        <begin position="1"/>
        <end position="36"/>
    </location>
</feature>